<organism evidence="1 2">
    <name type="scientific">Pseudocercospora eumusae</name>
    <dbReference type="NCBI Taxonomy" id="321146"/>
    <lineage>
        <taxon>Eukaryota</taxon>
        <taxon>Fungi</taxon>
        <taxon>Dikarya</taxon>
        <taxon>Ascomycota</taxon>
        <taxon>Pezizomycotina</taxon>
        <taxon>Dothideomycetes</taxon>
        <taxon>Dothideomycetidae</taxon>
        <taxon>Mycosphaerellales</taxon>
        <taxon>Mycosphaerellaceae</taxon>
        <taxon>Pseudocercospora</taxon>
    </lineage>
</organism>
<dbReference type="Proteomes" id="UP000070133">
    <property type="component" value="Unassembled WGS sequence"/>
</dbReference>
<dbReference type="PANTHER" id="PTHR38790">
    <property type="entry name" value="2EXR DOMAIN-CONTAINING PROTEIN-RELATED"/>
    <property type="match status" value="1"/>
</dbReference>
<dbReference type="OrthoDB" id="5413827at2759"/>
<keyword evidence="2" id="KW-1185">Reference proteome</keyword>
<name>A0A139HE77_9PEZI</name>
<reference evidence="1 2" key="1">
    <citation type="submission" date="2015-07" db="EMBL/GenBank/DDBJ databases">
        <title>Comparative genomics of the Sigatoka disease complex on banana suggests a link between parallel evolutionary changes in Pseudocercospora fijiensis and Pseudocercospora eumusae and increased virulence on the banana host.</title>
        <authorList>
            <person name="Chang T.-C."/>
            <person name="Salvucci A."/>
            <person name="Crous P.W."/>
            <person name="Stergiopoulos I."/>
        </authorList>
    </citation>
    <scope>NUCLEOTIDE SEQUENCE [LARGE SCALE GENOMIC DNA]</scope>
    <source>
        <strain evidence="1 2">CBS 114824</strain>
    </source>
</reference>
<gene>
    <name evidence="1" type="ORF">AC578_2955</name>
</gene>
<comment type="caution">
    <text evidence="1">The sequence shown here is derived from an EMBL/GenBank/DDBJ whole genome shotgun (WGS) entry which is preliminary data.</text>
</comment>
<dbReference type="PANTHER" id="PTHR38790:SF4">
    <property type="entry name" value="2EXR DOMAIN-CONTAINING PROTEIN"/>
    <property type="match status" value="1"/>
</dbReference>
<evidence type="ECO:0000313" key="2">
    <source>
        <dbReference type="Proteomes" id="UP000070133"/>
    </source>
</evidence>
<proteinExistence type="predicted"/>
<protein>
    <submittedName>
        <fullName evidence="1">Uncharacterized protein</fullName>
    </submittedName>
</protein>
<dbReference type="EMBL" id="LFZN01000067">
    <property type="protein sequence ID" value="KXT00784.1"/>
    <property type="molecule type" value="Genomic_DNA"/>
</dbReference>
<dbReference type="AlphaFoldDB" id="A0A139HE77"/>
<sequence length="360" mass="41745">MSERMEKFSKQNFLQKYCAGQRFLAARRSTMEELPFSSLDDDFCTSISAPNAVVKKRPGFLDLPGELRNKIYALALGGQEIHINVKPVHDKERTALILAARLPKAQRYGRTLYQRFRLVPPENRTRCDWIRFRRTVCDCSHNFATEYEHIKLVEGGEQKTTKKPFTTYSAEHASCMERFQGRNQDHYREMRRHRNSRLSLNLLATCRKVYEEAAFVPFACNTFSFDSVQDFQDFVVLALDERQVSLLTTVHIFDGLKFHDYDTPLWNQLKQETLDLVTALKELRLTIELESRIRMTKVATRAKPKQPGLSVKVMFDYKNKAAEEAHTFAATARWEIEEILSKGADALDYGWVLSPRMPGE</sequence>
<accession>A0A139HE77</accession>
<evidence type="ECO:0000313" key="1">
    <source>
        <dbReference type="EMBL" id="KXT00784.1"/>
    </source>
</evidence>